<name>A0A9R1NRX6_TRITD</name>
<evidence type="ECO:0000256" key="1">
    <source>
        <dbReference type="ARBA" id="ARBA00022741"/>
    </source>
</evidence>
<evidence type="ECO:0000259" key="6">
    <source>
        <dbReference type="Pfam" id="PF00580"/>
    </source>
</evidence>
<dbReference type="SUPFAM" id="SSF52540">
    <property type="entry name" value="P-loop containing nucleoside triphosphate hydrolases"/>
    <property type="match status" value="1"/>
</dbReference>
<dbReference type="GO" id="GO:0005524">
    <property type="term" value="F:ATP binding"/>
    <property type="evidence" value="ECO:0007669"/>
    <property type="project" value="UniProtKB-KW"/>
</dbReference>
<dbReference type="Proteomes" id="UP000324705">
    <property type="component" value="Chromosome 2A"/>
</dbReference>
<dbReference type="GO" id="GO:0005634">
    <property type="term" value="C:nucleus"/>
    <property type="evidence" value="ECO:0007669"/>
    <property type="project" value="TreeGrafter"/>
</dbReference>
<feature type="region of interest" description="Disordered" evidence="5">
    <location>
        <begin position="1"/>
        <end position="56"/>
    </location>
</feature>
<evidence type="ECO:0000313" key="8">
    <source>
        <dbReference type="Proteomes" id="UP000324705"/>
    </source>
</evidence>
<dbReference type="AlphaFoldDB" id="A0A9R1NRX6"/>
<keyword evidence="2" id="KW-0378">Hydrolase</keyword>
<dbReference type="Gene3D" id="3.40.50.300">
    <property type="entry name" value="P-loop containing nucleotide triphosphate hydrolases"/>
    <property type="match status" value="1"/>
</dbReference>
<proteinExistence type="predicted"/>
<dbReference type="Pfam" id="PF00580">
    <property type="entry name" value="UvrD-helicase"/>
    <property type="match status" value="1"/>
</dbReference>
<dbReference type="GO" id="GO:0003677">
    <property type="term" value="F:DNA binding"/>
    <property type="evidence" value="ECO:0007669"/>
    <property type="project" value="InterPro"/>
</dbReference>
<keyword evidence="4" id="KW-0067">ATP-binding</keyword>
<keyword evidence="3" id="KW-0347">Helicase</keyword>
<dbReference type="PANTHER" id="PTHR11070:SF61">
    <property type="entry name" value="DNA 3'-5' HELICASE"/>
    <property type="match status" value="1"/>
</dbReference>
<dbReference type="PANTHER" id="PTHR11070">
    <property type="entry name" value="UVRD / RECB / PCRA DNA HELICASE FAMILY MEMBER"/>
    <property type="match status" value="1"/>
</dbReference>
<dbReference type="GO" id="GO:0000725">
    <property type="term" value="P:recombinational repair"/>
    <property type="evidence" value="ECO:0007669"/>
    <property type="project" value="TreeGrafter"/>
</dbReference>
<protein>
    <recommendedName>
        <fullName evidence="6">UvrD-like helicase ATP-binding domain-containing protein</fullName>
    </recommendedName>
</protein>
<dbReference type="InterPro" id="IPR027417">
    <property type="entry name" value="P-loop_NTPase"/>
</dbReference>
<reference evidence="7 8" key="1">
    <citation type="submission" date="2017-09" db="EMBL/GenBank/DDBJ databases">
        <authorList>
            <consortium name="International Durum Wheat Genome Sequencing Consortium (IDWGSC)"/>
            <person name="Milanesi L."/>
        </authorList>
    </citation>
    <scope>NUCLEOTIDE SEQUENCE [LARGE SCALE GENOMIC DNA]</scope>
    <source>
        <strain evidence="8">cv. Svevo</strain>
    </source>
</reference>
<evidence type="ECO:0000256" key="4">
    <source>
        <dbReference type="ARBA" id="ARBA00022840"/>
    </source>
</evidence>
<dbReference type="Gramene" id="TRITD2Av1G102320.7">
    <property type="protein sequence ID" value="TRITD2Av1G102320.7"/>
    <property type="gene ID" value="TRITD2Av1G102320"/>
</dbReference>
<evidence type="ECO:0000256" key="2">
    <source>
        <dbReference type="ARBA" id="ARBA00022801"/>
    </source>
</evidence>
<evidence type="ECO:0000256" key="3">
    <source>
        <dbReference type="ARBA" id="ARBA00022806"/>
    </source>
</evidence>
<dbReference type="GO" id="GO:0043138">
    <property type="term" value="F:3'-5' DNA helicase activity"/>
    <property type="evidence" value="ECO:0007669"/>
    <property type="project" value="TreeGrafter"/>
</dbReference>
<dbReference type="EMBL" id="LT934113">
    <property type="protein sequence ID" value="VAH29873.1"/>
    <property type="molecule type" value="Genomic_DNA"/>
</dbReference>
<evidence type="ECO:0000256" key="5">
    <source>
        <dbReference type="SAM" id="MobiDB-lite"/>
    </source>
</evidence>
<evidence type="ECO:0000313" key="7">
    <source>
        <dbReference type="EMBL" id="VAH29873.1"/>
    </source>
</evidence>
<organism evidence="7 8">
    <name type="scientific">Triticum turgidum subsp. durum</name>
    <name type="common">Durum wheat</name>
    <name type="synonym">Triticum durum</name>
    <dbReference type="NCBI Taxonomy" id="4567"/>
    <lineage>
        <taxon>Eukaryota</taxon>
        <taxon>Viridiplantae</taxon>
        <taxon>Streptophyta</taxon>
        <taxon>Embryophyta</taxon>
        <taxon>Tracheophyta</taxon>
        <taxon>Spermatophyta</taxon>
        <taxon>Magnoliopsida</taxon>
        <taxon>Liliopsida</taxon>
        <taxon>Poales</taxon>
        <taxon>Poaceae</taxon>
        <taxon>BOP clade</taxon>
        <taxon>Pooideae</taxon>
        <taxon>Triticodae</taxon>
        <taxon>Triticeae</taxon>
        <taxon>Triticinae</taxon>
        <taxon>Triticum</taxon>
    </lineage>
</organism>
<dbReference type="InterPro" id="IPR014016">
    <property type="entry name" value="UvrD-like_ATP-bd"/>
</dbReference>
<feature type="domain" description="UvrD-like helicase ATP-binding" evidence="6">
    <location>
        <begin position="344"/>
        <end position="427"/>
    </location>
</feature>
<keyword evidence="8" id="KW-1185">Reference proteome</keyword>
<sequence>MSRWKENIYPAPPHYGSSSNPSRLLPCKRPLQSPCPPPRRPLADVTGNALQQPGSAGGVEDIDYGYITPLPKVPKSCGFLLEDDDMDEAFLLEVDAICEEHSRSMAGKDKGREKDLTVERGPVVVAAATHAGPVCGTVYLWSLLSCFEIGNRIGRAKAYPNSFMQKLEDAFWTEAYAIFEECDAQRAAKSQDEELKEMVEVESSVLSCGDDSLLPAISIADDCVKLEDTFWEVNAISKEHHVASSEMNQEHYVASSAINQDEIDEMYVEDGSVALCVDFPPVISIAEAGGEVVDALLGEVDVIHEGQVAMSAAKGKEEPGEMGLEMEENEGCAPRKYYEYLHSLNDKQREAACSDVAVPLMIVAGPGSGKGIPPSNILAMTFTTAAASEMRDRIGAVVGKAVAKEIIISTFHSFCLQLCRTHAEKRQDDTKAMGTSSCPLLYFVLDLGDEVMNQRLGTIEDALVVLLPNHPRCQEGNGCETLARLRRRVLLGVEPPVHEGFFLIWACGGHPELGEDLMPSLPGEGALQEEVTHHLGGLVAEWASGLLWPCKPSVMVQIFAAALGDAAVEGWGISLIDCQLIQWSFQKNAVKLFPMVIVVEEKKSTRSLADDCRSKPLQARS</sequence>
<keyword evidence="1" id="KW-0547">Nucleotide-binding</keyword>
<gene>
    <name evidence="7" type="ORF">TRITD_2Av1G102320</name>
</gene>
<dbReference type="InterPro" id="IPR000212">
    <property type="entry name" value="DNA_helicase_UvrD/REP"/>
</dbReference>
<dbReference type="GO" id="GO:0016787">
    <property type="term" value="F:hydrolase activity"/>
    <property type="evidence" value="ECO:0007669"/>
    <property type="project" value="UniProtKB-KW"/>
</dbReference>
<accession>A0A9R1NRX6</accession>